<feature type="coiled-coil region" evidence="1">
    <location>
        <begin position="197"/>
        <end position="231"/>
    </location>
</feature>
<evidence type="ECO:0000256" key="1">
    <source>
        <dbReference type="SAM" id="Coils"/>
    </source>
</evidence>
<reference evidence="8 12" key="4">
    <citation type="submission" date="2017-08" db="EMBL/GenBank/DDBJ databases">
        <authorList>
            <person name="Feschi L."/>
            <person name="Jeukens J."/>
            <person name="Emond-Rheault J.-G."/>
            <person name="Kukavica-Ibrulj I."/>
            <person name="Boyle B."/>
            <person name="Levesque R.C."/>
        </authorList>
    </citation>
    <scope>NUCLEOTIDE SEQUENCE [LARGE SCALE GENOMIC DNA]</scope>
    <source>
        <strain evidence="8 12">PA-W36</strain>
    </source>
</reference>
<dbReference type="Proteomes" id="UP000194857">
    <property type="component" value="Unassembled WGS sequence"/>
</dbReference>
<evidence type="ECO:0000313" key="5">
    <source>
        <dbReference type="EMBL" id="MUI33596.1"/>
    </source>
</evidence>
<evidence type="ECO:0000313" key="8">
    <source>
        <dbReference type="EMBL" id="RPM21652.1"/>
    </source>
</evidence>
<evidence type="ECO:0000313" key="6">
    <source>
        <dbReference type="EMBL" id="MZZ14697.1"/>
    </source>
</evidence>
<keyword evidence="3" id="KW-1133">Transmembrane helix</keyword>
<keyword evidence="1" id="KW-0175">Coiled coil</keyword>
<keyword evidence="3" id="KW-0812">Transmembrane</keyword>
<reference evidence="9" key="9">
    <citation type="submission" date="2023-10" db="EMBL/GenBank/DDBJ databases">
        <title>Pathogen: clinical or host-associated sample.</title>
        <authorList>
            <person name="Hergert J."/>
            <person name="Casey R."/>
            <person name="Wagner J."/>
            <person name="Young E.L."/>
            <person name="Oakeson K.F."/>
        </authorList>
    </citation>
    <scope>NUCLEOTIDE SEQUENCE</scope>
    <source>
        <strain evidence="9">2021CK-01020</strain>
    </source>
</reference>
<reference evidence="9" key="8">
    <citation type="submission" date="2023-06" db="EMBL/GenBank/DDBJ databases">
        <authorList>
            <consortium name="Clinical and Environmental Microbiology Branch: Whole genome sequencing antimicrobial resistance pathogens in the healthcare setting"/>
        </authorList>
    </citation>
    <scope>NUCLEOTIDE SEQUENCE</scope>
    <source>
        <strain evidence="9">2021CK-01020</strain>
    </source>
</reference>
<dbReference type="Proteomes" id="UP000644192">
    <property type="component" value="Unassembled WGS sequence"/>
</dbReference>
<reference evidence="5 13" key="6">
    <citation type="submission" date="2019-11" db="EMBL/GenBank/DDBJ databases">
        <title>Genomes of ocular Pseudomonas aeruginosa isolates.</title>
        <authorList>
            <person name="Khan M."/>
            <person name="Rice S.A."/>
            <person name="Willcox M.D.P."/>
            <person name="Stapleton F."/>
        </authorList>
    </citation>
    <scope>NUCLEOTIDE SEQUENCE [LARGE SCALE GENOMIC DNA]</scope>
    <source>
        <strain evidence="5 13">PA221</strain>
    </source>
</reference>
<dbReference type="Proteomes" id="UP001297540">
    <property type="component" value="Chromosome"/>
</dbReference>
<organism evidence="5 13">
    <name type="scientific">Pseudomonas aeruginosa</name>
    <dbReference type="NCBI Taxonomy" id="287"/>
    <lineage>
        <taxon>Bacteria</taxon>
        <taxon>Pseudomonadati</taxon>
        <taxon>Pseudomonadota</taxon>
        <taxon>Gammaproteobacteria</taxon>
        <taxon>Pseudomonadales</taxon>
        <taxon>Pseudomonadaceae</taxon>
        <taxon>Pseudomonas</taxon>
    </lineage>
</organism>
<accession>A0A1S1C2Q6</accession>
<evidence type="ECO:0000313" key="7">
    <source>
        <dbReference type="EMBL" id="OTI56410.1"/>
    </source>
</evidence>
<dbReference type="EMBL" id="CP136986">
    <property type="protein sequence ID" value="WOS75245.1"/>
    <property type="molecule type" value="Genomic_DNA"/>
</dbReference>
<feature type="region of interest" description="Disordered" evidence="2">
    <location>
        <begin position="1"/>
        <end position="20"/>
    </location>
</feature>
<feature type="transmembrane region" description="Helical" evidence="3">
    <location>
        <begin position="237"/>
        <end position="257"/>
    </location>
</feature>
<dbReference type="AlphaFoldDB" id="A0A072ZTN0"/>
<dbReference type="OMA" id="LRFTITC"/>
<evidence type="ECO:0000256" key="3">
    <source>
        <dbReference type="SAM" id="Phobius"/>
    </source>
</evidence>
<sequence>MIDSDTQPAAEEAEKKPPHPWAELAPEHFRLLRLAPLPTDRATGARPLRFVQLGRVERHSADQSLLRLSIQVPGLMLRKEQNLLEVWADHRNKEVRFGSDAGLSLEPLNRGLGRFLLAQAIAWAQRRWAHYKVEGGALALKDGLTEDARLRRDHFIRAQGFDVSYEDQRLLKARYSAGRVSELHSDWHKDKVQIVPLLDAAAMLEQAEQTLQAQDAEIRQLEQRINHYRRDDTSLRFTIACLTAFAVFQAGLLIWIATH</sequence>
<dbReference type="Proteomes" id="UP000433532">
    <property type="component" value="Unassembled WGS sequence"/>
</dbReference>
<evidence type="ECO:0000256" key="2">
    <source>
        <dbReference type="SAM" id="MobiDB-lite"/>
    </source>
</evidence>
<accession>A0A072ZTN0</accession>
<dbReference type="Proteomes" id="UP000284767">
    <property type="component" value="Unassembled WGS sequence"/>
</dbReference>
<dbReference type="EMBL" id="WOAD01000001">
    <property type="protein sequence ID" value="MUI33596.1"/>
    <property type="molecule type" value="Genomic_DNA"/>
</dbReference>
<evidence type="ECO:0000313" key="12">
    <source>
        <dbReference type="Proteomes" id="UP000284767"/>
    </source>
</evidence>
<evidence type="ECO:0000313" key="9">
    <source>
        <dbReference type="EMBL" id="WOS75245.1"/>
    </source>
</evidence>
<gene>
    <name evidence="7" type="ORF">CAZ10_30320</name>
    <name evidence="5" type="ORF">GNQ48_01160</name>
    <name evidence="6" type="ORF">GUL26_20840</name>
    <name evidence="8" type="ORF">IPC1295_05140</name>
    <name evidence="9" type="ORF">L4V69_22350</name>
    <name evidence="4" type="ORF">PAERUG_P19_London_7_VIM_2_05_10_06417</name>
</gene>
<keyword evidence="3" id="KW-0472">Membrane</keyword>
<reference evidence="4" key="1">
    <citation type="submission" date="2015-06" db="EMBL/GenBank/DDBJ databases">
        <authorList>
            <person name="Radhakrishnan R."/>
            <person name="Underwood A."/>
            <person name="Al-Shahib A."/>
        </authorList>
    </citation>
    <scope>NUCLEOTIDE SEQUENCE</scope>
    <source>
        <strain evidence="4">P19_London_7_VIM_2_05_10</strain>
    </source>
</reference>
<evidence type="ECO:0000313" key="13">
    <source>
        <dbReference type="Proteomes" id="UP000433532"/>
    </source>
</evidence>
<name>A0A072ZTN0_PSEAI</name>
<evidence type="ECO:0000313" key="10">
    <source>
        <dbReference type="Proteomes" id="UP000045039"/>
    </source>
</evidence>
<dbReference type="EMBL" id="NFFZ01000022">
    <property type="protein sequence ID" value="OTI56410.1"/>
    <property type="molecule type" value="Genomic_DNA"/>
</dbReference>
<dbReference type="EMBL" id="WXZT01000014">
    <property type="protein sequence ID" value="MZZ14697.1"/>
    <property type="molecule type" value="Genomic_DNA"/>
</dbReference>
<dbReference type="Proteomes" id="UP000045039">
    <property type="component" value="Unassembled WGS sequence"/>
</dbReference>
<dbReference type="EMBL" id="CVVU01000264">
    <property type="protein sequence ID" value="CRQ02431.1"/>
    <property type="molecule type" value="Genomic_DNA"/>
</dbReference>
<reference evidence="6" key="7">
    <citation type="submission" date="2020-01" db="EMBL/GenBank/DDBJ databases">
        <title>Bacteria Cultured from War Wounds Associated with the Conflict in Eastern Ukraine.</title>
        <authorList>
            <person name="Snesrud E."/>
            <person name="Galac M.R."/>
            <person name="Mc Gann P."/>
            <person name="Valentine K."/>
            <person name="Viacheslav K."/>
        </authorList>
    </citation>
    <scope>NUCLEOTIDE SEQUENCE</scope>
    <source>
        <strain evidence="6">VNMU148</strain>
    </source>
</reference>
<dbReference type="RefSeq" id="WP_003087649.1">
    <property type="nucleotide sequence ID" value="NZ_AP014622.1"/>
</dbReference>
<reference evidence="10" key="2">
    <citation type="submission" date="2015-06" db="EMBL/GenBank/DDBJ databases">
        <authorList>
            <person name="Radhakrishnan Rajesh"/>
            <person name="Underwood Anthony"/>
            <person name="Al-Shahib Ali"/>
        </authorList>
    </citation>
    <scope>NUCLEOTIDE SEQUENCE [LARGE SCALE GENOMIC DNA]</scope>
    <source>
        <strain evidence="10">P19_London_7_VIM_2_05_10</strain>
    </source>
</reference>
<evidence type="ECO:0000313" key="4">
    <source>
        <dbReference type="EMBL" id="CRQ02431.1"/>
    </source>
</evidence>
<dbReference type="eggNOG" id="ENOG5033CBN">
    <property type="taxonomic scope" value="Bacteria"/>
</dbReference>
<dbReference type="KEGG" id="paeb:NCGM1900_4888"/>
<protein>
    <submittedName>
        <fullName evidence="5">Uncharacterized protein</fullName>
    </submittedName>
</protein>
<reference evidence="8 12" key="5">
    <citation type="submission" date="2019-01" db="EMBL/GenBank/DDBJ databases">
        <title>The Pseudomonas aeruginosa pan-genome provides new insights on its population structure, horizontal gene transfer and pathogenicity.</title>
        <authorList>
            <person name="Freschi L."/>
            <person name="Vincent A.T."/>
            <person name="Jeukens J."/>
            <person name="Emond-Rheault J.-G."/>
            <person name="Kukavica-Ibrulj I."/>
            <person name="Dupont M.-J."/>
            <person name="Charette S.J."/>
            <person name="Boyle B."/>
            <person name="Levesque R.C."/>
        </authorList>
    </citation>
    <scope>NUCLEOTIDE SEQUENCE [LARGE SCALE GENOMIC DNA]</scope>
    <source>
        <strain evidence="8 12">PA-W36</strain>
    </source>
</reference>
<reference evidence="7 11" key="3">
    <citation type="submission" date="2017-05" db="EMBL/GenBank/DDBJ databases">
        <authorList>
            <person name="Song R."/>
            <person name="Chenine A.L."/>
            <person name="Ruprecht R.M."/>
        </authorList>
    </citation>
    <scope>NUCLEOTIDE SEQUENCE [LARGE SCALE GENOMIC DNA]</scope>
    <source>
        <strain evidence="7 11">S567_C10_BS</strain>
    </source>
</reference>
<evidence type="ECO:0000313" key="11">
    <source>
        <dbReference type="Proteomes" id="UP000194857"/>
    </source>
</evidence>
<dbReference type="EMBL" id="NSNE01000002">
    <property type="protein sequence ID" value="RPM21652.1"/>
    <property type="molecule type" value="Genomic_DNA"/>
</dbReference>
<proteinExistence type="predicted"/>